<reference evidence="2" key="2">
    <citation type="journal article" date="2007" name="PLoS Biol.">
        <title>Survey sequencing and comparative analysis of the elephant shark (Callorhinchus milii) genome.</title>
        <authorList>
            <person name="Venkatesh B."/>
            <person name="Kirkness E.F."/>
            <person name="Loh Y.H."/>
            <person name="Halpern A.L."/>
            <person name="Lee A.P."/>
            <person name="Johnson J."/>
            <person name="Dandona N."/>
            <person name="Viswanathan L.D."/>
            <person name="Tay A."/>
            <person name="Venter J.C."/>
            <person name="Strausberg R.L."/>
            <person name="Brenner S."/>
        </authorList>
    </citation>
    <scope>NUCLEOTIDE SEQUENCE [LARGE SCALE GENOMIC DNA]</scope>
</reference>
<keyword evidence="2" id="KW-1185">Reference proteome</keyword>
<dbReference type="Proteomes" id="UP000314986">
    <property type="component" value="Unassembled WGS sequence"/>
</dbReference>
<name>A0A4W3JKT3_CALMI</name>
<protein>
    <submittedName>
        <fullName evidence="1">Uncharacterized protein</fullName>
    </submittedName>
</protein>
<organism evidence="1 2">
    <name type="scientific">Callorhinchus milii</name>
    <name type="common">Ghost shark</name>
    <dbReference type="NCBI Taxonomy" id="7868"/>
    <lineage>
        <taxon>Eukaryota</taxon>
        <taxon>Metazoa</taxon>
        <taxon>Chordata</taxon>
        <taxon>Craniata</taxon>
        <taxon>Vertebrata</taxon>
        <taxon>Chondrichthyes</taxon>
        <taxon>Holocephali</taxon>
        <taxon>Chimaeriformes</taxon>
        <taxon>Callorhinchidae</taxon>
        <taxon>Callorhinchus</taxon>
    </lineage>
</organism>
<reference evidence="1" key="5">
    <citation type="submission" date="2025-09" db="UniProtKB">
        <authorList>
            <consortium name="Ensembl"/>
        </authorList>
    </citation>
    <scope>IDENTIFICATION</scope>
</reference>
<sequence>METVLSLFTRSVCVSFSLSCCVSLSLCLSVCVSLSLSLCLSLCVCVCDDLLVHSHYSPPLYQLSYRRSQNQDGKALKQICYSFAIVLLVKNDGYSYSCKCLHSVLTKYYQWSSTRVCFETYFVSYF</sequence>
<reference evidence="1" key="4">
    <citation type="submission" date="2025-08" db="UniProtKB">
        <authorList>
            <consortium name="Ensembl"/>
        </authorList>
    </citation>
    <scope>IDENTIFICATION</scope>
</reference>
<reference evidence="2" key="1">
    <citation type="journal article" date="2006" name="Science">
        <title>Ancient noncoding elements conserved in the human genome.</title>
        <authorList>
            <person name="Venkatesh B."/>
            <person name="Kirkness E.F."/>
            <person name="Loh Y.H."/>
            <person name="Halpern A.L."/>
            <person name="Lee A.P."/>
            <person name="Johnson J."/>
            <person name="Dandona N."/>
            <person name="Viswanathan L.D."/>
            <person name="Tay A."/>
            <person name="Venter J.C."/>
            <person name="Strausberg R.L."/>
            <person name="Brenner S."/>
        </authorList>
    </citation>
    <scope>NUCLEOTIDE SEQUENCE [LARGE SCALE GENOMIC DNA]</scope>
</reference>
<evidence type="ECO:0000313" key="2">
    <source>
        <dbReference type="Proteomes" id="UP000314986"/>
    </source>
</evidence>
<reference evidence="2" key="3">
    <citation type="journal article" date="2014" name="Nature">
        <title>Elephant shark genome provides unique insights into gnathostome evolution.</title>
        <authorList>
            <consortium name="International Elephant Shark Genome Sequencing Consortium"/>
            <person name="Venkatesh B."/>
            <person name="Lee A.P."/>
            <person name="Ravi V."/>
            <person name="Maurya A.K."/>
            <person name="Lian M.M."/>
            <person name="Swann J.B."/>
            <person name="Ohta Y."/>
            <person name="Flajnik M.F."/>
            <person name="Sutoh Y."/>
            <person name="Kasahara M."/>
            <person name="Hoon S."/>
            <person name="Gangu V."/>
            <person name="Roy S.W."/>
            <person name="Irimia M."/>
            <person name="Korzh V."/>
            <person name="Kondrychyn I."/>
            <person name="Lim Z.W."/>
            <person name="Tay B.H."/>
            <person name="Tohari S."/>
            <person name="Kong K.W."/>
            <person name="Ho S."/>
            <person name="Lorente-Galdos B."/>
            <person name="Quilez J."/>
            <person name="Marques-Bonet T."/>
            <person name="Raney B.J."/>
            <person name="Ingham P.W."/>
            <person name="Tay A."/>
            <person name="Hillier L.W."/>
            <person name="Minx P."/>
            <person name="Boehm T."/>
            <person name="Wilson R.K."/>
            <person name="Brenner S."/>
            <person name="Warren W.C."/>
        </authorList>
    </citation>
    <scope>NUCLEOTIDE SEQUENCE [LARGE SCALE GENOMIC DNA]</scope>
</reference>
<proteinExistence type="predicted"/>
<evidence type="ECO:0000313" key="1">
    <source>
        <dbReference type="Ensembl" id="ENSCMIP00000039976.1"/>
    </source>
</evidence>
<dbReference type="AlphaFoldDB" id="A0A4W3JKT3"/>
<dbReference type="InParanoid" id="A0A4W3JKT3"/>
<accession>A0A4W3JKT3</accession>
<dbReference type="Ensembl" id="ENSCMIT00000040548.1">
    <property type="protein sequence ID" value="ENSCMIP00000039976.1"/>
    <property type="gene ID" value="ENSCMIG00000016724.1"/>
</dbReference>